<sequence length="180" mass="19475">MELSEARAVAAAFLESMESPGEPLRLATNDEQVADVGWAWVFAWSTAQWFDTGQGRPPVGGGPIVVVKATRDSWMLGSGTPYDEQLTAYAAERGWEHVDPGAEPATKLAAWLTVQSPARPDPVTAADLATWRRREVQGWWLFEMPGFTDTMFLVGDGTVHEFHPSRTSVDEALAAAGGTG</sequence>
<dbReference type="EMBL" id="SODU01000004">
    <property type="protein sequence ID" value="TDW84177.1"/>
    <property type="molecule type" value="Genomic_DNA"/>
</dbReference>
<reference evidence="2 3" key="1">
    <citation type="submission" date="2019-03" db="EMBL/GenBank/DDBJ databases">
        <title>Genomic Encyclopedia of Type Strains, Phase III (KMG-III): the genomes of soil and plant-associated and newly described type strains.</title>
        <authorList>
            <person name="Whitman W."/>
        </authorList>
    </citation>
    <scope>NUCLEOTIDE SEQUENCE [LARGE SCALE GENOMIC DNA]</scope>
    <source>
        <strain evidence="2 3">VKMAc-2574</strain>
    </source>
</reference>
<evidence type="ECO:0000313" key="2">
    <source>
        <dbReference type="EMBL" id="TDW84177.1"/>
    </source>
</evidence>
<proteinExistence type="predicted"/>
<dbReference type="Pfam" id="PF15567">
    <property type="entry name" value="Imm35"/>
    <property type="match status" value="1"/>
</dbReference>
<evidence type="ECO:0000313" key="3">
    <source>
        <dbReference type="Proteomes" id="UP000295060"/>
    </source>
</evidence>
<name>A0ABY2F7P7_9ACTN</name>
<organism evidence="2 3">
    <name type="scientific">Kribbella pratensis</name>
    <dbReference type="NCBI Taxonomy" id="2512112"/>
    <lineage>
        <taxon>Bacteria</taxon>
        <taxon>Bacillati</taxon>
        <taxon>Actinomycetota</taxon>
        <taxon>Actinomycetes</taxon>
        <taxon>Propionibacteriales</taxon>
        <taxon>Kribbellaceae</taxon>
        <taxon>Kribbella</taxon>
    </lineage>
</organism>
<dbReference type="InterPro" id="IPR029082">
    <property type="entry name" value="Imm35"/>
</dbReference>
<dbReference type="RefSeq" id="WP_134132293.1">
    <property type="nucleotide sequence ID" value="NZ_SODU01000004.1"/>
</dbReference>
<gene>
    <name evidence="2" type="ORF">EV137_6982</name>
</gene>
<feature type="domain" description="Immunity protein 35" evidence="1">
    <location>
        <begin position="5"/>
        <end position="84"/>
    </location>
</feature>
<accession>A0ABY2F7P7</accession>
<comment type="caution">
    <text evidence="2">The sequence shown here is derived from an EMBL/GenBank/DDBJ whole genome shotgun (WGS) entry which is preliminary data.</text>
</comment>
<keyword evidence="3" id="KW-1185">Reference proteome</keyword>
<dbReference type="Proteomes" id="UP000295060">
    <property type="component" value="Unassembled WGS sequence"/>
</dbReference>
<protein>
    <submittedName>
        <fullName evidence="2">Immunity protein 35 of polymorphic toxin system</fullName>
    </submittedName>
</protein>
<evidence type="ECO:0000259" key="1">
    <source>
        <dbReference type="Pfam" id="PF15567"/>
    </source>
</evidence>